<dbReference type="InterPro" id="IPR027417">
    <property type="entry name" value="P-loop_NTPase"/>
</dbReference>
<feature type="compositionally biased region" description="Basic residues" evidence="11">
    <location>
        <begin position="438"/>
        <end position="456"/>
    </location>
</feature>
<feature type="domain" description="DEAD-box RNA helicase Q" evidence="14">
    <location>
        <begin position="1"/>
        <end position="29"/>
    </location>
</feature>
<reference evidence="15" key="2">
    <citation type="journal article" date="2023" name="PLoS ONE">
        <title>Philodulcilactobacillus myokoensis gen. nov., sp. nov., a fructophilic, acidophilic, and agar-phobic lactic acid bacterium isolated from fermented vegetable extracts.</title>
        <authorList>
            <person name="Kouya T."/>
            <person name="Ishiyama Y."/>
            <person name="Ohashi S."/>
            <person name="Kumakubo R."/>
            <person name="Yamazaki T."/>
            <person name="Otaki T."/>
        </authorList>
    </citation>
    <scope>NUCLEOTIDE SEQUENCE</scope>
    <source>
        <strain evidence="15">WR16-4</strain>
    </source>
</reference>
<dbReference type="GO" id="GO:0005524">
    <property type="term" value="F:ATP binding"/>
    <property type="evidence" value="ECO:0007669"/>
    <property type="project" value="UniProtKB-KW"/>
</dbReference>
<dbReference type="GO" id="GO:0009409">
    <property type="term" value="P:response to cold"/>
    <property type="evidence" value="ECO:0007669"/>
    <property type="project" value="TreeGrafter"/>
</dbReference>
<feature type="compositionally biased region" description="Polar residues" evidence="11">
    <location>
        <begin position="492"/>
        <end position="502"/>
    </location>
</feature>
<dbReference type="CDD" id="cd18787">
    <property type="entry name" value="SF2_C_DEAD"/>
    <property type="match status" value="1"/>
</dbReference>
<dbReference type="RefSeq" id="WP_286136671.1">
    <property type="nucleotide sequence ID" value="NZ_BRPL01000002.1"/>
</dbReference>
<evidence type="ECO:0000313" key="16">
    <source>
        <dbReference type="Proteomes" id="UP001144204"/>
    </source>
</evidence>
<dbReference type="PANTHER" id="PTHR47963">
    <property type="entry name" value="DEAD-BOX ATP-DEPENDENT RNA HELICASE 47, MITOCHONDRIAL"/>
    <property type="match status" value="1"/>
</dbReference>
<evidence type="ECO:0000256" key="1">
    <source>
        <dbReference type="ARBA" id="ARBA00012552"/>
    </source>
</evidence>
<keyword evidence="6" id="KW-0067">ATP-binding</keyword>
<feature type="domain" description="Helicase C-terminal" evidence="13">
    <location>
        <begin position="214"/>
        <end position="374"/>
    </location>
</feature>
<keyword evidence="2" id="KW-0963">Cytoplasm</keyword>
<comment type="similarity">
    <text evidence="7">Belongs to the DEAD box helicase family.</text>
</comment>
<dbReference type="Pfam" id="PF00270">
    <property type="entry name" value="DEAD"/>
    <property type="match status" value="1"/>
</dbReference>
<keyword evidence="3" id="KW-0547">Nucleotide-binding</keyword>
<dbReference type="InterPro" id="IPR014001">
    <property type="entry name" value="Helicase_ATP-bd"/>
</dbReference>
<name>A0A9W6ETF0_9LACO</name>
<dbReference type="SUPFAM" id="SSF52540">
    <property type="entry name" value="P-loop containing nucleoside triphosphate hydrolases"/>
    <property type="match status" value="1"/>
</dbReference>
<dbReference type="PROSITE" id="PS51195">
    <property type="entry name" value="Q_MOTIF"/>
    <property type="match status" value="1"/>
</dbReference>
<dbReference type="InterPro" id="IPR011545">
    <property type="entry name" value="DEAD/DEAH_box_helicase_dom"/>
</dbReference>
<dbReference type="InterPro" id="IPR050547">
    <property type="entry name" value="DEAD_box_RNA_helicases"/>
</dbReference>
<evidence type="ECO:0000256" key="8">
    <source>
        <dbReference type="ARBA" id="ARBA00047984"/>
    </source>
</evidence>
<comment type="caution">
    <text evidence="15">The sequence shown here is derived from an EMBL/GenBank/DDBJ whole genome shotgun (WGS) entry which is preliminary data.</text>
</comment>
<organism evidence="15 16">
    <name type="scientific">Philodulcilactobacillus myokoensis</name>
    <dbReference type="NCBI Taxonomy" id="2929573"/>
    <lineage>
        <taxon>Bacteria</taxon>
        <taxon>Bacillati</taxon>
        <taxon>Bacillota</taxon>
        <taxon>Bacilli</taxon>
        <taxon>Lactobacillales</taxon>
        <taxon>Lactobacillaceae</taxon>
        <taxon>Philodulcilactobacillus</taxon>
    </lineage>
</organism>
<feature type="region of interest" description="Disordered" evidence="11">
    <location>
        <begin position="477"/>
        <end position="502"/>
    </location>
</feature>
<evidence type="ECO:0000256" key="2">
    <source>
        <dbReference type="ARBA" id="ARBA00022490"/>
    </source>
</evidence>
<comment type="catalytic activity">
    <reaction evidence="8">
        <text>ATP + H2O = ADP + phosphate + H(+)</text>
        <dbReference type="Rhea" id="RHEA:13065"/>
        <dbReference type="ChEBI" id="CHEBI:15377"/>
        <dbReference type="ChEBI" id="CHEBI:15378"/>
        <dbReference type="ChEBI" id="CHEBI:30616"/>
        <dbReference type="ChEBI" id="CHEBI:43474"/>
        <dbReference type="ChEBI" id="CHEBI:456216"/>
        <dbReference type="EC" id="3.6.4.13"/>
    </reaction>
</comment>
<evidence type="ECO:0000256" key="4">
    <source>
        <dbReference type="ARBA" id="ARBA00022801"/>
    </source>
</evidence>
<protein>
    <recommendedName>
        <fullName evidence="9">ATP-dependent RNA helicase CshA</fullName>
        <ecNumber evidence="1">3.6.4.13</ecNumber>
    </recommendedName>
</protein>
<evidence type="ECO:0000259" key="13">
    <source>
        <dbReference type="PROSITE" id="PS51194"/>
    </source>
</evidence>
<feature type="domain" description="Helicase ATP-binding" evidence="12">
    <location>
        <begin position="32"/>
        <end position="203"/>
    </location>
</feature>
<dbReference type="AlphaFoldDB" id="A0A9W6ETF0"/>
<dbReference type="GO" id="GO:0005829">
    <property type="term" value="C:cytosol"/>
    <property type="evidence" value="ECO:0007669"/>
    <property type="project" value="TreeGrafter"/>
</dbReference>
<dbReference type="GO" id="GO:0003724">
    <property type="term" value="F:RNA helicase activity"/>
    <property type="evidence" value="ECO:0007669"/>
    <property type="project" value="UniProtKB-EC"/>
</dbReference>
<dbReference type="GO" id="GO:0016787">
    <property type="term" value="F:hydrolase activity"/>
    <property type="evidence" value="ECO:0007669"/>
    <property type="project" value="UniProtKB-KW"/>
</dbReference>
<dbReference type="InterPro" id="IPR014014">
    <property type="entry name" value="RNA_helicase_DEAD_Q_motif"/>
</dbReference>
<dbReference type="GO" id="GO:0033592">
    <property type="term" value="F:RNA strand annealing activity"/>
    <property type="evidence" value="ECO:0007669"/>
    <property type="project" value="TreeGrafter"/>
</dbReference>
<accession>A0A9W6ETF0</accession>
<dbReference type="SMART" id="SM00490">
    <property type="entry name" value="HELICc"/>
    <property type="match status" value="1"/>
</dbReference>
<dbReference type="GO" id="GO:0005840">
    <property type="term" value="C:ribosome"/>
    <property type="evidence" value="ECO:0007669"/>
    <property type="project" value="TreeGrafter"/>
</dbReference>
<sequence length="502" mass="57100">MNFNELGLSNDLLEAIEKSGFKEPTPIQEKTIPLILNGKDVIGQAQTGTGKTAAFAIPILQQLDVNNPDVQALIVSPTRELAMQTDHEIQRFGKFKKGVKSLTVYGGSDIRHQIWQLKRHPQIIVGTPGRIQDHIRRHTLKLAHLKFLILDEADDMLDMGFLEDIKNIIKNLPDDRQTCLFSATMPNSIKKVGVQFMHHPQQITIKAKELTTDLVSQYYVKAKDFEKFDLLTRLLDTQKPKVSIIFCRTKRRVDEVSKGLIKCGYPAAGIHGDLTQERRMNILRDFKKKKITILVATDVAARGIDVSGVTHVYNFDIPQDPDSYVHRIGRTGRAGHHGESITFVDPREMNYLRDIDKSDRVKISPLKAPSKQAAINGRLDDAKDQINKSIDKVNVDQFNGYATDLLNQYDPKALVALLLDRMTRQNVNVRISPLRPLPNKKHGNNRHGHGGRHFGGHRRFNHHNHGGRFNRHDHGYNRHHNRFGHGERHNSGKSFTIKNKRD</sequence>
<keyword evidence="4" id="KW-0378">Hydrolase</keyword>
<dbReference type="InterPro" id="IPR044742">
    <property type="entry name" value="DEAD/DEAH_RhlB"/>
</dbReference>
<evidence type="ECO:0000313" key="15">
    <source>
        <dbReference type="EMBL" id="GLB47213.1"/>
    </source>
</evidence>
<feature type="short sequence motif" description="Q motif" evidence="10">
    <location>
        <begin position="1"/>
        <end position="29"/>
    </location>
</feature>
<evidence type="ECO:0000256" key="7">
    <source>
        <dbReference type="ARBA" id="ARBA00038437"/>
    </source>
</evidence>
<evidence type="ECO:0000256" key="3">
    <source>
        <dbReference type="ARBA" id="ARBA00022741"/>
    </source>
</evidence>
<evidence type="ECO:0000256" key="6">
    <source>
        <dbReference type="ARBA" id="ARBA00022840"/>
    </source>
</evidence>
<dbReference type="PANTHER" id="PTHR47963:SF5">
    <property type="entry name" value="DEAD-BOX ATP-DEPENDENT RNA HELICASE CSHA"/>
    <property type="match status" value="1"/>
</dbReference>
<dbReference type="Pfam" id="PF00271">
    <property type="entry name" value="Helicase_C"/>
    <property type="match status" value="1"/>
</dbReference>
<evidence type="ECO:0000256" key="11">
    <source>
        <dbReference type="SAM" id="MobiDB-lite"/>
    </source>
</evidence>
<feature type="region of interest" description="Disordered" evidence="11">
    <location>
        <begin position="433"/>
        <end position="456"/>
    </location>
</feature>
<evidence type="ECO:0000256" key="5">
    <source>
        <dbReference type="ARBA" id="ARBA00022806"/>
    </source>
</evidence>
<keyword evidence="16" id="KW-1185">Reference proteome</keyword>
<gene>
    <name evidence="15" type="primary">rhe1</name>
    <name evidence="15" type="ORF">WR164_11920</name>
</gene>
<keyword evidence="5 15" id="KW-0347">Helicase</keyword>
<proteinExistence type="inferred from homology"/>
<dbReference type="Gene3D" id="3.40.50.300">
    <property type="entry name" value="P-loop containing nucleotide triphosphate hydrolases"/>
    <property type="match status" value="2"/>
</dbReference>
<reference evidence="15" key="1">
    <citation type="submission" date="2022-07" db="EMBL/GenBank/DDBJ databases">
        <authorList>
            <person name="Kouya T."/>
            <person name="Ishiyama Y."/>
        </authorList>
    </citation>
    <scope>NUCLEOTIDE SEQUENCE</scope>
    <source>
        <strain evidence="15">WR16-4</strain>
    </source>
</reference>
<dbReference type="CDD" id="cd00268">
    <property type="entry name" value="DEADc"/>
    <property type="match status" value="1"/>
</dbReference>
<evidence type="ECO:0000259" key="12">
    <source>
        <dbReference type="PROSITE" id="PS51192"/>
    </source>
</evidence>
<dbReference type="SMART" id="SM00487">
    <property type="entry name" value="DEXDc"/>
    <property type="match status" value="1"/>
</dbReference>
<dbReference type="EMBL" id="BRPL01000002">
    <property type="protein sequence ID" value="GLB47213.1"/>
    <property type="molecule type" value="Genomic_DNA"/>
</dbReference>
<dbReference type="PROSITE" id="PS51194">
    <property type="entry name" value="HELICASE_CTER"/>
    <property type="match status" value="1"/>
</dbReference>
<dbReference type="InterPro" id="IPR001650">
    <property type="entry name" value="Helicase_C-like"/>
</dbReference>
<dbReference type="FunFam" id="3.40.50.300:FF:000108">
    <property type="entry name" value="ATP-dependent RNA helicase RhlE"/>
    <property type="match status" value="1"/>
</dbReference>
<evidence type="ECO:0000256" key="9">
    <source>
        <dbReference type="ARBA" id="ARBA00067932"/>
    </source>
</evidence>
<dbReference type="PROSITE" id="PS51192">
    <property type="entry name" value="HELICASE_ATP_BIND_1"/>
    <property type="match status" value="1"/>
</dbReference>
<dbReference type="EC" id="3.6.4.13" evidence="1"/>
<evidence type="ECO:0000259" key="14">
    <source>
        <dbReference type="PROSITE" id="PS51195"/>
    </source>
</evidence>
<evidence type="ECO:0000256" key="10">
    <source>
        <dbReference type="PROSITE-ProRule" id="PRU00552"/>
    </source>
</evidence>
<dbReference type="Proteomes" id="UP001144204">
    <property type="component" value="Unassembled WGS sequence"/>
</dbReference>